<dbReference type="GO" id="GO:0009228">
    <property type="term" value="P:thiamine biosynthetic process"/>
    <property type="evidence" value="ECO:0007669"/>
    <property type="project" value="UniProtKB-KW"/>
</dbReference>
<dbReference type="InterPro" id="IPR004399">
    <property type="entry name" value="HMP/HMP-P_kinase_dom"/>
</dbReference>
<dbReference type="GO" id="GO:0008902">
    <property type="term" value="F:hydroxymethylpyrimidine kinase activity"/>
    <property type="evidence" value="ECO:0007669"/>
    <property type="project" value="TreeGrafter"/>
</dbReference>
<dbReference type="OrthoDB" id="9810880at2"/>
<dbReference type="InterPro" id="IPR034291">
    <property type="entry name" value="TMP_synthase"/>
</dbReference>
<reference evidence="16" key="1">
    <citation type="journal article" date="2014" name="Int. J. Syst. Evol. Microbiol.">
        <title>Complete genome sequence of Corynebacterium casei LMG S-19264T (=DSM 44701T), isolated from a smear-ripened cheese.</title>
        <authorList>
            <consortium name="US DOE Joint Genome Institute (JGI-PGF)"/>
            <person name="Walter F."/>
            <person name="Albersmeier A."/>
            <person name="Kalinowski J."/>
            <person name="Ruckert C."/>
        </authorList>
    </citation>
    <scope>NUCLEOTIDE SEQUENCE</scope>
    <source>
        <strain evidence="16">CGMCC 1.15758</strain>
    </source>
</reference>
<evidence type="ECO:0000256" key="10">
    <source>
        <dbReference type="ARBA" id="ARBA00023268"/>
    </source>
</evidence>
<accession>A0A8J2Z6G8</accession>
<keyword evidence="10" id="KW-0511">Multifunctional enzyme</keyword>
<evidence type="ECO:0000256" key="6">
    <source>
        <dbReference type="ARBA" id="ARBA00022777"/>
    </source>
</evidence>
<proteinExistence type="predicted"/>
<dbReference type="GO" id="GO:0008972">
    <property type="term" value="F:phosphomethylpyrimidine kinase activity"/>
    <property type="evidence" value="ECO:0007669"/>
    <property type="project" value="InterPro"/>
</dbReference>
<dbReference type="Pfam" id="PF02581">
    <property type="entry name" value="TMP-TENI"/>
    <property type="match status" value="1"/>
</dbReference>
<keyword evidence="6" id="KW-0418">Kinase</keyword>
<dbReference type="InterPro" id="IPR013749">
    <property type="entry name" value="PM/HMP-P_kinase-1"/>
</dbReference>
<evidence type="ECO:0000259" key="15">
    <source>
        <dbReference type="Pfam" id="PF08543"/>
    </source>
</evidence>
<keyword evidence="3" id="KW-0808">Transferase</keyword>
<feature type="domain" description="Thiamine phosphate synthase/TenI" evidence="14">
    <location>
        <begin position="307"/>
        <end position="476"/>
    </location>
</feature>
<comment type="caution">
    <text evidence="16">The sequence shown here is derived from an EMBL/GenBank/DDBJ whole genome shotgun (WGS) entry which is preliminary data.</text>
</comment>
<dbReference type="FunFam" id="3.20.20.70:FF:000064">
    <property type="entry name" value="Thiamine-phosphate synthase"/>
    <property type="match status" value="1"/>
</dbReference>
<comment type="catalytic activity">
    <reaction evidence="12">
        <text>2-(2-carboxy-4-methylthiazol-5-yl)ethyl phosphate + 4-amino-2-methyl-5-(diphosphooxymethyl)pyrimidine + 2 H(+) = thiamine phosphate + CO2 + diphosphate</text>
        <dbReference type="Rhea" id="RHEA:47848"/>
        <dbReference type="ChEBI" id="CHEBI:15378"/>
        <dbReference type="ChEBI" id="CHEBI:16526"/>
        <dbReference type="ChEBI" id="CHEBI:33019"/>
        <dbReference type="ChEBI" id="CHEBI:37575"/>
        <dbReference type="ChEBI" id="CHEBI:57841"/>
        <dbReference type="ChEBI" id="CHEBI:62890"/>
        <dbReference type="EC" id="2.5.1.3"/>
    </reaction>
</comment>
<organism evidence="16 17">
    <name type="scientific">Cysteiniphilum litorale</name>
    <dbReference type="NCBI Taxonomy" id="2056700"/>
    <lineage>
        <taxon>Bacteria</taxon>
        <taxon>Pseudomonadati</taxon>
        <taxon>Pseudomonadota</taxon>
        <taxon>Gammaproteobacteria</taxon>
        <taxon>Thiotrichales</taxon>
        <taxon>Fastidiosibacteraceae</taxon>
        <taxon>Cysteiniphilum</taxon>
    </lineage>
</organism>
<dbReference type="Pfam" id="PF08543">
    <property type="entry name" value="Phos_pyr_kin"/>
    <property type="match status" value="1"/>
</dbReference>
<evidence type="ECO:0000256" key="13">
    <source>
        <dbReference type="ARBA" id="ARBA00047883"/>
    </source>
</evidence>
<dbReference type="InterPro" id="IPR013785">
    <property type="entry name" value="Aldolase_TIM"/>
</dbReference>
<keyword evidence="5" id="KW-0547">Nucleotide-binding</keyword>
<dbReference type="Gene3D" id="3.20.20.70">
    <property type="entry name" value="Aldolase class I"/>
    <property type="match status" value="1"/>
</dbReference>
<evidence type="ECO:0000256" key="9">
    <source>
        <dbReference type="ARBA" id="ARBA00022977"/>
    </source>
</evidence>
<evidence type="ECO:0000256" key="1">
    <source>
        <dbReference type="ARBA" id="ARBA00001946"/>
    </source>
</evidence>
<comment type="pathway">
    <text evidence="2">Cofactor biosynthesis; thiamine diphosphate biosynthesis; thiamine phosphate from 4-amino-2-methyl-5-diphosphomethylpyrimidine and 4-methyl-5-(2-phosphoethyl)-thiazole: step 1/1.</text>
</comment>
<dbReference type="NCBIfam" id="TIGR00693">
    <property type="entry name" value="thiE"/>
    <property type="match status" value="1"/>
</dbReference>
<dbReference type="PANTHER" id="PTHR20858:SF17">
    <property type="entry name" value="HYDROXYMETHYLPYRIMIDINE_PHOSPHOMETHYLPYRIMIDINE KINASE THI20-RELATED"/>
    <property type="match status" value="1"/>
</dbReference>
<evidence type="ECO:0000256" key="4">
    <source>
        <dbReference type="ARBA" id="ARBA00022723"/>
    </source>
</evidence>
<evidence type="ECO:0000256" key="11">
    <source>
        <dbReference type="ARBA" id="ARBA00047334"/>
    </source>
</evidence>
<evidence type="ECO:0000256" key="7">
    <source>
        <dbReference type="ARBA" id="ARBA00022840"/>
    </source>
</evidence>
<dbReference type="Proteomes" id="UP000636949">
    <property type="component" value="Unassembled WGS sequence"/>
</dbReference>
<dbReference type="GO" id="GO:0046872">
    <property type="term" value="F:metal ion binding"/>
    <property type="evidence" value="ECO:0007669"/>
    <property type="project" value="UniProtKB-KW"/>
</dbReference>
<evidence type="ECO:0000256" key="2">
    <source>
        <dbReference type="ARBA" id="ARBA00005165"/>
    </source>
</evidence>
<evidence type="ECO:0000313" key="16">
    <source>
        <dbReference type="EMBL" id="GGG05666.1"/>
    </source>
</evidence>
<dbReference type="InterPro" id="IPR022998">
    <property type="entry name" value="ThiamineP_synth_TenI"/>
</dbReference>
<dbReference type="GO" id="GO:0005524">
    <property type="term" value="F:ATP binding"/>
    <property type="evidence" value="ECO:0007669"/>
    <property type="project" value="UniProtKB-KW"/>
</dbReference>
<gene>
    <name evidence="16" type="primary">thiDE</name>
    <name evidence="16" type="ORF">GCM10010995_23980</name>
</gene>
<dbReference type="AlphaFoldDB" id="A0A8J2Z6G8"/>
<dbReference type="CDD" id="cd01169">
    <property type="entry name" value="HMPP_kinase"/>
    <property type="match status" value="1"/>
</dbReference>
<reference evidence="16" key="2">
    <citation type="submission" date="2020-09" db="EMBL/GenBank/DDBJ databases">
        <authorList>
            <person name="Sun Q."/>
            <person name="Zhou Y."/>
        </authorList>
    </citation>
    <scope>NUCLEOTIDE SEQUENCE</scope>
    <source>
        <strain evidence="16">CGMCC 1.15758</strain>
    </source>
</reference>
<evidence type="ECO:0000256" key="3">
    <source>
        <dbReference type="ARBA" id="ARBA00022679"/>
    </source>
</evidence>
<comment type="catalytic activity">
    <reaction evidence="11">
        <text>4-methyl-5-(2-phosphooxyethyl)-thiazole + 4-amino-2-methyl-5-(diphosphooxymethyl)pyrimidine + H(+) = thiamine phosphate + diphosphate</text>
        <dbReference type="Rhea" id="RHEA:22328"/>
        <dbReference type="ChEBI" id="CHEBI:15378"/>
        <dbReference type="ChEBI" id="CHEBI:33019"/>
        <dbReference type="ChEBI" id="CHEBI:37575"/>
        <dbReference type="ChEBI" id="CHEBI:57841"/>
        <dbReference type="ChEBI" id="CHEBI:58296"/>
        <dbReference type="EC" id="2.5.1.3"/>
    </reaction>
</comment>
<keyword evidence="17" id="KW-1185">Reference proteome</keyword>
<dbReference type="CDD" id="cd00564">
    <property type="entry name" value="TMP_TenI"/>
    <property type="match status" value="1"/>
</dbReference>
<comment type="cofactor">
    <cofactor evidence="1">
        <name>Mg(2+)</name>
        <dbReference type="ChEBI" id="CHEBI:18420"/>
    </cofactor>
</comment>
<dbReference type="Gene3D" id="3.40.1190.20">
    <property type="match status" value="1"/>
</dbReference>
<dbReference type="SUPFAM" id="SSF51391">
    <property type="entry name" value="Thiamin phosphate synthase"/>
    <property type="match status" value="1"/>
</dbReference>
<keyword evidence="9" id="KW-0784">Thiamine biosynthesis</keyword>
<comment type="catalytic activity">
    <reaction evidence="13">
        <text>2-[(2R,5Z)-2-carboxy-4-methylthiazol-5(2H)-ylidene]ethyl phosphate + 4-amino-2-methyl-5-(diphosphooxymethyl)pyrimidine + 2 H(+) = thiamine phosphate + CO2 + diphosphate</text>
        <dbReference type="Rhea" id="RHEA:47844"/>
        <dbReference type="ChEBI" id="CHEBI:15378"/>
        <dbReference type="ChEBI" id="CHEBI:16526"/>
        <dbReference type="ChEBI" id="CHEBI:33019"/>
        <dbReference type="ChEBI" id="CHEBI:37575"/>
        <dbReference type="ChEBI" id="CHEBI:57841"/>
        <dbReference type="ChEBI" id="CHEBI:62899"/>
        <dbReference type="EC" id="2.5.1.3"/>
    </reaction>
</comment>
<keyword evidence="7" id="KW-0067">ATP-binding</keyword>
<feature type="domain" description="Pyridoxamine kinase/Phosphomethylpyrimidine kinase" evidence="15">
    <location>
        <begin position="17"/>
        <end position="255"/>
    </location>
</feature>
<dbReference type="GO" id="GO:0009229">
    <property type="term" value="P:thiamine diphosphate biosynthetic process"/>
    <property type="evidence" value="ECO:0007669"/>
    <property type="project" value="UniProtKB-UniPathway"/>
</dbReference>
<dbReference type="GO" id="GO:0004789">
    <property type="term" value="F:thiamine-phosphate diphosphorylase activity"/>
    <property type="evidence" value="ECO:0007669"/>
    <property type="project" value="UniProtKB-EC"/>
</dbReference>
<dbReference type="EMBL" id="BMJS01000037">
    <property type="protein sequence ID" value="GGG05666.1"/>
    <property type="molecule type" value="Genomic_DNA"/>
</dbReference>
<evidence type="ECO:0000313" key="17">
    <source>
        <dbReference type="Proteomes" id="UP000636949"/>
    </source>
</evidence>
<dbReference type="SUPFAM" id="SSF53613">
    <property type="entry name" value="Ribokinase-like"/>
    <property type="match status" value="1"/>
</dbReference>
<evidence type="ECO:0000259" key="14">
    <source>
        <dbReference type="Pfam" id="PF02581"/>
    </source>
</evidence>
<protein>
    <submittedName>
        <fullName evidence="16">Thiamine-phosphate pyrophosphorylase</fullName>
    </submittedName>
</protein>
<dbReference type="RefSeq" id="WP_117003715.1">
    <property type="nucleotide sequence ID" value="NZ_BMJS01000037.1"/>
</dbReference>
<name>A0A8J2Z6G8_9GAMM</name>
<evidence type="ECO:0000256" key="5">
    <source>
        <dbReference type="ARBA" id="ARBA00022741"/>
    </source>
</evidence>
<dbReference type="UniPathway" id="UPA00060">
    <property type="reaction ID" value="UER00138"/>
</dbReference>
<evidence type="ECO:0000256" key="12">
    <source>
        <dbReference type="ARBA" id="ARBA00047851"/>
    </source>
</evidence>
<keyword evidence="4" id="KW-0479">Metal-binding</keyword>
<dbReference type="InterPro" id="IPR029056">
    <property type="entry name" value="Ribokinase-like"/>
</dbReference>
<keyword evidence="8" id="KW-0460">Magnesium</keyword>
<evidence type="ECO:0000256" key="8">
    <source>
        <dbReference type="ARBA" id="ARBA00022842"/>
    </source>
</evidence>
<dbReference type="InterPro" id="IPR036206">
    <property type="entry name" value="ThiamineP_synth_sf"/>
</dbReference>
<dbReference type="GO" id="GO:0005829">
    <property type="term" value="C:cytosol"/>
    <property type="evidence" value="ECO:0007669"/>
    <property type="project" value="TreeGrafter"/>
</dbReference>
<sequence>MIKENNKANLLVIGGIDPTAHAGVLQDIKVANYFKVDCAAVISANTVQNDRDFMMLNAVDDAIFYEQFTAIVNAHKPQVIKSGVLASVAQIKMLSKFLQANPQVKYICDPVIATSSGGMLMNADIVSVFKQQLLPLCYLLTPNLPEAAILLNDENINQKAPVEIAHTLKSLYGIQYVLLKGGHALVENQRGCDYLTLASQEGVHYQSKAVYEGNIRGTGCALASSIAALMTQGEEITEAICIAKYHLSQQMDKAVNDLPQLEVRYLSYYAQDAMDNVSYLPEVSYQKTEHKKYPQMYHPIGFYPVVDHVDWLEKLAKLGVRTIQLRLKDLSQDELGTQIKKANSVAKAYNLSLFINDHWQLAIKHQCFGVHLGQEDLDAANLHEIAQAGLRLGISTHNYVELARALTLKPSYIALGPIYPTTTKEMKFNEQGLDKLRIWRKLCQETPLVAIGGIFEPQMSDVWKCGVDGVAVVSYITKTQDLQRAVATAQDFEQIALGNRIEYSI</sequence>
<dbReference type="PANTHER" id="PTHR20858">
    <property type="entry name" value="PHOSPHOMETHYLPYRIMIDINE KINASE"/>
    <property type="match status" value="1"/>
</dbReference>
<dbReference type="NCBIfam" id="NF002904">
    <property type="entry name" value="PRK03512.1"/>
    <property type="match status" value="1"/>
</dbReference>